<reference evidence="1" key="2">
    <citation type="submission" date="2021-08" db="EMBL/GenBank/DDBJ databases">
        <authorList>
            <person name="Eriksson T."/>
        </authorList>
    </citation>
    <scope>NUCLEOTIDE SEQUENCE</scope>
    <source>
        <strain evidence="1">Stoneville</strain>
        <tissue evidence="1">Whole head</tissue>
    </source>
</reference>
<proteinExistence type="predicted"/>
<comment type="caution">
    <text evidence="1">The sequence shown here is derived from an EMBL/GenBank/DDBJ whole genome shotgun (WGS) entry which is preliminary data.</text>
</comment>
<accession>A0A8J6HSA9</accession>
<organism evidence="1 2">
    <name type="scientific">Tenebrio molitor</name>
    <name type="common">Yellow mealworm beetle</name>
    <dbReference type="NCBI Taxonomy" id="7067"/>
    <lineage>
        <taxon>Eukaryota</taxon>
        <taxon>Metazoa</taxon>
        <taxon>Ecdysozoa</taxon>
        <taxon>Arthropoda</taxon>
        <taxon>Hexapoda</taxon>
        <taxon>Insecta</taxon>
        <taxon>Pterygota</taxon>
        <taxon>Neoptera</taxon>
        <taxon>Endopterygota</taxon>
        <taxon>Coleoptera</taxon>
        <taxon>Polyphaga</taxon>
        <taxon>Cucujiformia</taxon>
        <taxon>Tenebrionidae</taxon>
        <taxon>Tenebrio</taxon>
    </lineage>
</organism>
<dbReference type="Proteomes" id="UP000719412">
    <property type="component" value="Unassembled WGS sequence"/>
</dbReference>
<evidence type="ECO:0000313" key="1">
    <source>
        <dbReference type="EMBL" id="KAH0819784.1"/>
    </source>
</evidence>
<keyword evidence="2" id="KW-1185">Reference proteome</keyword>
<sequence>MSPRPDGVLNKPDRARRLASLHDKQPAHMMFITQSWHSHAPINIFDRFQQVSTVETFTSGSTTNTWARSSRFSGNAQCLERFLSRSVEPPRIDLRRKSEEILPRRREANWSRGWRGAEIAHPFRRMLMFAFAGSSPAALGGAAAGTARPLQELFLLTFEHKGGTHEPCSRILASLPI</sequence>
<dbReference type="EMBL" id="JABDTM020013709">
    <property type="protein sequence ID" value="KAH0819784.1"/>
    <property type="molecule type" value="Genomic_DNA"/>
</dbReference>
<protein>
    <submittedName>
        <fullName evidence="1">Uncharacterized protein</fullName>
    </submittedName>
</protein>
<dbReference type="AlphaFoldDB" id="A0A8J6HSA9"/>
<gene>
    <name evidence="1" type="ORF">GEV33_003007</name>
</gene>
<evidence type="ECO:0000313" key="2">
    <source>
        <dbReference type="Proteomes" id="UP000719412"/>
    </source>
</evidence>
<name>A0A8J6HSA9_TENMO</name>
<reference evidence="1" key="1">
    <citation type="journal article" date="2020" name="J Insects Food Feed">
        <title>The yellow mealworm (Tenebrio molitor) genome: a resource for the emerging insects as food and feed industry.</title>
        <authorList>
            <person name="Eriksson T."/>
            <person name="Andere A."/>
            <person name="Kelstrup H."/>
            <person name="Emery V."/>
            <person name="Picard C."/>
        </authorList>
    </citation>
    <scope>NUCLEOTIDE SEQUENCE</scope>
    <source>
        <strain evidence="1">Stoneville</strain>
        <tissue evidence="1">Whole head</tissue>
    </source>
</reference>